<keyword evidence="1" id="KW-1133">Transmembrane helix</keyword>
<gene>
    <name evidence="2" type="ORF">DSTB1V02_LOCUS11961</name>
</gene>
<proteinExistence type="predicted"/>
<evidence type="ECO:0000313" key="2">
    <source>
        <dbReference type="EMBL" id="CAD7252203.1"/>
    </source>
</evidence>
<dbReference type="EMBL" id="CAJPEV010004196">
    <property type="protein sequence ID" value="CAG0901366.1"/>
    <property type="molecule type" value="Genomic_DNA"/>
</dbReference>
<evidence type="ECO:0000256" key="1">
    <source>
        <dbReference type="SAM" id="Phobius"/>
    </source>
</evidence>
<name>A0A7R9ADS8_9CRUS</name>
<organism evidence="2">
    <name type="scientific">Darwinula stevensoni</name>
    <dbReference type="NCBI Taxonomy" id="69355"/>
    <lineage>
        <taxon>Eukaryota</taxon>
        <taxon>Metazoa</taxon>
        <taxon>Ecdysozoa</taxon>
        <taxon>Arthropoda</taxon>
        <taxon>Crustacea</taxon>
        <taxon>Oligostraca</taxon>
        <taxon>Ostracoda</taxon>
        <taxon>Podocopa</taxon>
        <taxon>Podocopida</taxon>
        <taxon>Darwinulocopina</taxon>
        <taxon>Darwinuloidea</taxon>
        <taxon>Darwinulidae</taxon>
        <taxon>Darwinula</taxon>
    </lineage>
</organism>
<evidence type="ECO:0000313" key="3">
    <source>
        <dbReference type="Proteomes" id="UP000677054"/>
    </source>
</evidence>
<keyword evidence="3" id="KW-1185">Reference proteome</keyword>
<dbReference type="EMBL" id="LR903713">
    <property type="protein sequence ID" value="CAD7252203.1"/>
    <property type="molecule type" value="Genomic_DNA"/>
</dbReference>
<reference evidence="2" key="1">
    <citation type="submission" date="2020-11" db="EMBL/GenBank/DDBJ databases">
        <authorList>
            <person name="Tran Van P."/>
        </authorList>
    </citation>
    <scope>NUCLEOTIDE SEQUENCE</scope>
</reference>
<feature type="transmembrane region" description="Helical" evidence="1">
    <location>
        <begin position="22"/>
        <end position="43"/>
    </location>
</feature>
<protein>
    <submittedName>
        <fullName evidence="2">Uncharacterized protein</fullName>
    </submittedName>
</protein>
<sequence>MRGKVCETPSPFVGVEKQREQVLVGIVGALFLTLLFSGIVMGIGRRRRKLRHEALGEQIPDSMSPYDWTIKFRAKTEEADSRNPALEPSLIFLEADTEDPEQSSELLAVSDRLEDGRTMKAFMQA</sequence>
<dbReference type="AlphaFoldDB" id="A0A7R9ADS8"/>
<keyword evidence="1" id="KW-0812">Transmembrane</keyword>
<keyword evidence="1" id="KW-0472">Membrane</keyword>
<dbReference type="Proteomes" id="UP000677054">
    <property type="component" value="Unassembled WGS sequence"/>
</dbReference>
<accession>A0A7R9ADS8</accession>